<comment type="caution">
    <text evidence="1">The sequence shown here is derived from an EMBL/GenBank/DDBJ whole genome shotgun (WGS) entry which is preliminary data.</text>
</comment>
<sequence length="221" mass="24990">MRYVSAEIQLALEQRRLVARDFVWFVAKRRDTGASVTEGIWSDVFNIEAEVIEPDTGITQTRTFYGMDSLVGISDIPLIANLSVQNATIQASQIHTEIERIVRDYDCQQARVEIYRGLFDQDTRLMVAPAVARFVGFVDTIDVTTPSENEEGSVTFTCASHTQEVTRSNAETRSAAYQKVRDLNDGFYDDSATVTEWEVWWGSVKGSVPTQKKRKKFLGIF</sequence>
<gene>
    <name evidence="1" type="ORF">DFR47_11639</name>
</gene>
<dbReference type="EMBL" id="QNRH01000016">
    <property type="protein sequence ID" value="RBO89311.1"/>
    <property type="molecule type" value="Genomic_DNA"/>
</dbReference>
<dbReference type="Proteomes" id="UP000252893">
    <property type="component" value="Unassembled WGS sequence"/>
</dbReference>
<organism evidence="1 2">
    <name type="scientific">Pseudochrobactrum asaccharolyticum</name>
    <dbReference type="NCBI Taxonomy" id="354351"/>
    <lineage>
        <taxon>Bacteria</taxon>
        <taxon>Pseudomonadati</taxon>
        <taxon>Pseudomonadota</taxon>
        <taxon>Alphaproteobacteria</taxon>
        <taxon>Hyphomicrobiales</taxon>
        <taxon>Brucellaceae</taxon>
        <taxon>Pseudochrobactrum</taxon>
    </lineage>
</organism>
<dbReference type="OrthoDB" id="7770859at2"/>
<reference evidence="1 2" key="1">
    <citation type="submission" date="2018-06" db="EMBL/GenBank/DDBJ databases">
        <title>Genomic Encyclopedia of Type Strains, Phase IV (KMG-IV): sequencing the most valuable type-strain genomes for metagenomic binning, comparative biology and taxonomic classification.</title>
        <authorList>
            <person name="Goeker M."/>
        </authorList>
    </citation>
    <scope>NUCLEOTIDE SEQUENCE [LARGE SCALE GENOMIC DNA]</scope>
    <source>
        <strain evidence="1 2">DSM 25619</strain>
    </source>
</reference>
<dbReference type="RefSeq" id="WP_113946419.1">
    <property type="nucleotide sequence ID" value="NZ_JBHEEG010000001.1"/>
</dbReference>
<keyword evidence="2" id="KW-1185">Reference proteome</keyword>
<dbReference type="AlphaFoldDB" id="A0A366DH20"/>
<accession>A0A366DH20</accession>
<evidence type="ECO:0000313" key="2">
    <source>
        <dbReference type="Proteomes" id="UP000252893"/>
    </source>
</evidence>
<protein>
    <submittedName>
        <fullName evidence="1">Uncharacterized protein</fullName>
    </submittedName>
</protein>
<name>A0A366DH20_9HYPH</name>
<proteinExistence type="predicted"/>
<evidence type="ECO:0000313" key="1">
    <source>
        <dbReference type="EMBL" id="RBO89311.1"/>
    </source>
</evidence>